<feature type="transmembrane region" description="Helical" evidence="2">
    <location>
        <begin position="206"/>
        <end position="229"/>
    </location>
</feature>
<dbReference type="Proteomes" id="UP000187406">
    <property type="component" value="Unassembled WGS sequence"/>
</dbReference>
<evidence type="ECO:0000256" key="2">
    <source>
        <dbReference type="SAM" id="Phobius"/>
    </source>
</evidence>
<sequence length="232" mass="26491">SEEDKKVLESIAARDVELETRVSRLYDLIWSMSEVPEANEEISALKRALGEKDRKIEGLEREIEGLRKDKAENKRKDRELERLLGVLEVREIEERSKRIQVEEEMRERNYEKEREGLEFEVTNNGKELETLNVEKKCVEEALRESQKKVGAMEFKMIQLQKEAEDAEKVIGGLKERTPEVINGTAAAKVMNRVVNDGEEGGLKLQWSVLAVGSIGVIAAVAAAVVYVCYMRR</sequence>
<keyword evidence="2" id="KW-0812">Transmembrane</keyword>
<organism evidence="3 4">
    <name type="scientific">Cephalotus follicularis</name>
    <name type="common">Albany pitcher plant</name>
    <dbReference type="NCBI Taxonomy" id="3775"/>
    <lineage>
        <taxon>Eukaryota</taxon>
        <taxon>Viridiplantae</taxon>
        <taxon>Streptophyta</taxon>
        <taxon>Embryophyta</taxon>
        <taxon>Tracheophyta</taxon>
        <taxon>Spermatophyta</taxon>
        <taxon>Magnoliopsida</taxon>
        <taxon>eudicotyledons</taxon>
        <taxon>Gunneridae</taxon>
        <taxon>Pentapetalae</taxon>
        <taxon>rosids</taxon>
        <taxon>fabids</taxon>
        <taxon>Oxalidales</taxon>
        <taxon>Cephalotaceae</taxon>
        <taxon>Cephalotus</taxon>
    </lineage>
</organism>
<keyword evidence="2" id="KW-0472">Membrane</keyword>
<dbReference type="EMBL" id="BDDD01000405">
    <property type="protein sequence ID" value="GAV65385.1"/>
    <property type="molecule type" value="Genomic_DNA"/>
</dbReference>
<dbReference type="STRING" id="3775.A0A1Q3BBX3"/>
<feature type="coiled-coil region" evidence="1">
    <location>
        <begin position="128"/>
        <end position="176"/>
    </location>
</feature>
<proteinExistence type="predicted"/>
<name>A0A1Q3BBX3_CEPFO</name>
<feature type="non-terminal residue" evidence="3">
    <location>
        <position position="232"/>
    </location>
</feature>
<evidence type="ECO:0000256" key="1">
    <source>
        <dbReference type="SAM" id="Coils"/>
    </source>
</evidence>
<comment type="caution">
    <text evidence="3">The sequence shown here is derived from an EMBL/GenBank/DDBJ whole genome shotgun (WGS) entry which is preliminary data.</text>
</comment>
<dbReference type="OrthoDB" id="1939306at2759"/>
<keyword evidence="4" id="KW-1185">Reference proteome</keyword>
<keyword evidence="2" id="KW-1133">Transmembrane helix</keyword>
<dbReference type="AlphaFoldDB" id="A0A1Q3BBX3"/>
<reference evidence="4" key="1">
    <citation type="submission" date="2016-04" db="EMBL/GenBank/DDBJ databases">
        <title>Cephalotus genome sequencing.</title>
        <authorList>
            <person name="Fukushima K."/>
            <person name="Hasebe M."/>
            <person name="Fang X."/>
        </authorList>
    </citation>
    <scope>NUCLEOTIDE SEQUENCE [LARGE SCALE GENOMIC DNA]</scope>
    <source>
        <strain evidence="4">cv. St1</strain>
    </source>
</reference>
<protein>
    <submittedName>
        <fullName evidence="3">Uncharacterized protein</fullName>
    </submittedName>
</protein>
<accession>A0A1Q3BBX3</accession>
<evidence type="ECO:0000313" key="4">
    <source>
        <dbReference type="Proteomes" id="UP000187406"/>
    </source>
</evidence>
<dbReference type="InParanoid" id="A0A1Q3BBX3"/>
<evidence type="ECO:0000313" key="3">
    <source>
        <dbReference type="EMBL" id="GAV65385.1"/>
    </source>
</evidence>
<feature type="non-terminal residue" evidence="3">
    <location>
        <position position="1"/>
    </location>
</feature>
<gene>
    <name evidence="3" type="ORF">CFOL_v3_08900</name>
</gene>
<feature type="coiled-coil region" evidence="1">
    <location>
        <begin position="42"/>
        <end position="83"/>
    </location>
</feature>
<dbReference type="FunCoup" id="A0A1Q3BBX3">
    <property type="interactions" value="1322"/>
</dbReference>
<keyword evidence="1" id="KW-0175">Coiled coil</keyword>